<protein>
    <submittedName>
        <fullName evidence="2">ABC transporter permease</fullName>
    </submittedName>
</protein>
<organism evidence="2 3">
    <name type="scientific">Streptomyces hyaluromycini</name>
    <dbReference type="NCBI Taxonomy" id="1377993"/>
    <lineage>
        <taxon>Bacteria</taxon>
        <taxon>Bacillati</taxon>
        <taxon>Actinomycetota</taxon>
        <taxon>Actinomycetes</taxon>
        <taxon>Kitasatosporales</taxon>
        <taxon>Streptomycetaceae</taxon>
        <taxon>Streptomyces</taxon>
    </lineage>
</organism>
<feature type="transmembrane region" description="Helical" evidence="1">
    <location>
        <begin position="203"/>
        <end position="222"/>
    </location>
</feature>
<keyword evidence="1" id="KW-0472">Membrane</keyword>
<evidence type="ECO:0000256" key="1">
    <source>
        <dbReference type="SAM" id="Phobius"/>
    </source>
</evidence>
<evidence type="ECO:0000313" key="2">
    <source>
        <dbReference type="EMBL" id="MER7178691.1"/>
    </source>
</evidence>
<proteinExistence type="predicted"/>
<keyword evidence="3" id="KW-1185">Reference proteome</keyword>
<sequence>MTTLTAPAPAPRAHLTRWLLRLHRPTLYVWAGLLLAAAVLLLLLRGPLADAAADAWRQYDSCTDWRRCTYDQNAILRYKDWYNYATLAVAAVPFLTAAWAGGAFGKELESGTAKLAWTQSSTPVRWLAVRLAVPAAAVAAGTALLVWLHHLAWAAGDDRIDTAKQWYDVWTFHTNGPTLPALALCGLAAGALTGLLSRRTLPALGLGLLLTGAVWTAVQLLLPRLWPTRTSTGKAFFALPNSSWTVRTGKHAEVPYGDYHPASHYWPLQLTTTALLLAVTALLTLGCFLALRRLTGKTTA</sequence>
<feature type="transmembrane region" description="Helical" evidence="1">
    <location>
        <begin position="81"/>
        <end position="105"/>
    </location>
</feature>
<comment type="caution">
    <text evidence="2">The sequence shown here is derived from an EMBL/GenBank/DDBJ whole genome shotgun (WGS) entry which is preliminary data.</text>
</comment>
<feature type="transmembrane region" description="Helical" evidence="1">
    <location>
        <begin position="126"/>
        <end position="148"/>
    </location>
</feature>
<keyword evidence="1" id="KW-0812">Transmembrane</keyword>
<evidence type="ECO:0000313" key="3">
    <source>
        <dbReference type="Proteomes" id="UP001474181"/>
    </source>
</evidence>
<dbReference type="RefSeq" id="WP_350777277.1">
    <property type="nucleotide sequence ID" value="NZ_JBEPEK010000018.1"/>
</dbReference>
<name>A0ABV1WP89_9ACTN</name>
<feature type="transmembrane region" description="Helical" evidence="1">
    <location>
        <begin position="178"/>
        <end position="196"/>
    </location>
</feature>
<accession>A0ABV1WP89</accession>
<reference evidence="2 3" key="1">
    <citation type="submission" date="2024-06" db="EMBL/GenBank/DDBJ databases">
        <title>The Natural Products Discovery Center: Release of the First 8490 Sequenced Strains for Exploring Actinobacteria Biosynthetic Diversity.</title>
        <authorList>
            <person name="Kalkreuter E."/>
            <person name="Kautsar S.A."/>
            <person name="Yang D."/>
            <person name="Bader C.D."/>
            <person name="Teijaro C.N."/>
            <person name="Fluegel L."/>
            <person name="Davis C.M."/>
            <person name="Simpson J.R."/>
            <person name="Lauterbach L."/>
            <person name="Steele A.D."/>
            <person name="Gui C."/>
            <person name="Meng S."/>
            <person name="Li G."/>
            <person name="Viehrig K."/>
            <person name="Ye F."/>
            <person name="Su P."/>
            <person name="Kiefer A.F."/>
            <person name="Nichols A."/>
            <person name="Cepeda A.J."/>
            <person name="Yan W."/>
            <person name="Fan B."/>
            <person name="Jiang Y."/>
            <person name="Adhikari A."/>
            <person name="Zheng C.-J."/>
            <person name="Schuster L."/>
            <person name="Cowan T.M."/>
            <person name="Smanski M.J."/>
            <person name="Chevrette M.G."/>
            <person name="De Carvalho L.P.S."/>
            <person name="Shen B."/>
        </authorList>
    </citation>
    <scope>NUCLEOTIDE SEQUENCE [LARGE SCALE GENOMIC DNA]</scope>
    <source>
        <strain evidence="2 3">NPDC000234</strain>
    </source>
</reference>
<feature type="transmembrane region" description="Helical" evidence="1">
    <location>
        <begin position="27"/>
        <end position="44"/>
    </location>
</feature>
<keyword evidence="1" id="KW-1133">Transmembrane helix</keyword>
<dbReference type="Proteomes" id="UP001474181">
    <property type="component" value="Unassembled WGS sequence"/>
</dbReference>
<dbReference type="EMBL" id="JBEPEK010000018">
    <property type="protein sequence ID" value="MER7178691.1"/>
    <property type="molecule type" value="Genomic_DNA"/>
</dbReference>
<feature type="transmembrane region" description="Helical" evidence="1">
    <location>
        <begin position="268"/>
        <end position="291"/>
    </location>
</feature>
<gene>
    <name evidence="2" type="ORF">ABT404_04235</name>
</gene>